<dbReference type="KEGG" id="gni:GNIT_0932"/>
<protein>
    <submittedName>
        <fullName evidence="1">Uncharacterized protein</fullName>
    </submittedName>
</protein>
<name>G4QFX9_GLANF</name>
<dbReference type="AlphaFoldDB" id="G4QFX9"/>
<dbReference type="EMBL" id="CP003060">
    <property type="protein sequence ID" value="AEP29070.1"/>
    <property type="molecule type" value="Genomic_DNA"/>
</dbReference>
<accession>G4QFX9</accession>
<sequence length="49" mass="5695">MIIHLGEAENFKFEIKHPTDLLEHNSLTGKINLSEYRLKVISIMDTILQ</sequence>
<reference evidence="1 2" key="1">
    <citation type="journal article" date="2011" name="J. Bacteriol.">
        <title>Complete genome sequence of seawater bacterium Glaciecola nitratireducens FR1064T.</title>
        <authorList>
            <person name="Bian F."/>
            <person name="Qin Q.L."/>
            <person name="Xie B.B."/>
            <person name="Shu Y.L."/>
            <person name="Zhang X.Y."/>
            <person name="Yu Y."/>
            <person name="Chen B."/>
            <person name="Chen X.L."/>
            <person name="Zhou B.C."/>
            <person name="Zhang Y.Z."/>
        </authorList>
    </citation>
    <scope>NUCLEOTIDE SEQUENCE [LARGE SCALE GENOMIC DNA]</scope>
    <source>
        <strain evidence="2">JCM 12485 / KCTC 12276 / FR1064</strain>
    </source>
</reference>
<proteinExistence type="predicted"/>
<gene>
    <name evidence="1" type="ordered locus">GNIT_0932</name>
</gene>
<dbReference type="HOGENOM" id="CLU_3136148_0_0_6"/>
<evidence type="ECO:0000313" key="2">
    <source>
        <dbReference type="Proteomes" id="UP000009282"/>
    </source>
</evidence>
<keyword evidence="2" id="KW-1185">Reference proteome</keyword>
<evidence type="ECO:0000313" key="1">
    <source>
        <dbReference type="EMBL" id="AEP29070.1"/>
    </source>
</evidence>
<organism evidence="1 2">
    <name type="scientific">Glaciecola nitratireducens (strain JCM 12485 / KCTC 12276 / FR1064)</name>
    <dbReference type="NCBI Taxonomy" id="1085623"/>
    <lineage>
        <taxon>Bacteria</taxon>
        <taxon>Pseudomonadati</taxon>
        <taxon>Pseudomonadota</taxon>
        <taxon>Gammaproteobacteria</taxon>
        <taxon>Alteromonadales</taxon>
        <taxon>Alteromonadaceae</taxon>
        <taxon>Brumicola</taxon>
    </lineage>
</organism>
<dbReference type="Proteomes" id="UP000009282">
    <property type="component" value="Chromosome"/>
</dbReference>